<keyword evidence="6" id="KW-0677">Repeat</keyword>
<evidence type="ECO:0000256" key="5">
    <source>
        <dbReference type="ARBA" id="ARBA00022618"/>
    </source>
</evidence>
<dbReference type="InterPro" id="IPR027417">
    <property type="entry name" value="P-loop_NTPase"/>
</dbReference>
<dbReference type="GeneID" id="25561078"/>
<sequence length="1868" mass="203809">MDFVLELPSPVRNPVVVLDENVDTGQSRKAAVAMTIPFGSRAPLSPRTNVDLGTSAASGADKASLCAEPSVPTLRLKNFAKTPWIEFGHVAPGAEATATLRIVNDSARVASVSVDRPPKAGFSVAVDSFDVDPSSAFDLALTFAPQQPGDATSCITFRWGRYRLQAKLLGYCKAAETVAPRQRRGGKRPSRRRPLRSQKAQLPSNVEPVSVPVASKPLASSSDNVSVDAENELMDSSLELIAKKCNEMDADLCARKLSLDDLTATASNTEPEFKLHVAAQPTPRAKSNSLRKRAAFNASVATQGKSSTARPRPGRSLRLVKPARAAASTARKSINPFVASGFFDEQWLAKEERGFTSWLNFMFAHEREMTDTPGSARLADNPAEFDRQRRLNATREAAAALWRNGDFGATAARLEAEISGGRLAMRTDRAPHLDVGLRSTACSLICSYNPQWLRLGLEVVFGELITIEAGSLDAYLAVFVQTRLLADPALAAEYAGLTQGVFKPGYDAAVQKFTLGKLLLLVLFLDRAKSRSLLPSSLPLFRNEATVKSSRALVYAFAKDFLSGEGDVMRHLGHLGYVLEWEQAPLEEFSFEVTNIKVDLTDGIRLAHLFDVMVKPVAPLKDTLRLPVVAKMQKLHNVKTALKAFSQVGVTFAGIKGGLKAKDVVEAHREKTMAMLWRVVAHFTLRDLIDEPALKTETARLKAARGETSGADASATVMYFNDEASKLGTLMEWVRTICEPHGVTVRNFTSSFSDGRALCLLVSEYYPNVLPVDEINMHTTVTLQADQEANVASAAAAAAGDGRWAASFSPTIGRDYKRACGAERRNFVTLREAITELGGIPSVVSASDMSNTVPDEKLVITFLAYLSSRLLMLAHENRAARTIQRAWAAMKLRALMAKQEAGIVRLQAVVRGVLCRAKLRADAVAAADARRLDAAVCIQAWFRGCRARTALRDATAAAAAEAAAVRIQALWRGFAARSVFACRVRAAVVLQSAARMVAARTSYLATRAAVISLQAFGRMIATRREYVVTRSAGITIQTTWRGYMARKAAAGKMSAIITLQAAARGMIGRRVARQARAAIVIQAAARMVAARTSYLATRAAVISLQAFGRMGCHPPRTTWRGYTARKATARQHAAIITLQAAARGMIGRRVARQVRAAIVIQAAARMVAARTSYLATRAAVISLQAFGRMVVTRREYRTTRAAVIAIQTTWRGYMARKAAAGKMSAIITLQAAARGMIGRRVARQARAAIVLQSAARMVAARTSYLATRAAVISLQAFGRMVVTRREYRTTGAAVIAIQTTWRGYTARKATARQHAAIVTLQAAARGIIGRRVARQVRAAIVIQAAARMFAVRTSYLATRAAVISLQAFGRMVATRREYRTTRAAVIAIQTTWRGYTARKATARQHAAIVTLQAATRGMIARVYTRRLRAAITIQAAARMFAVRTSYLATRAAVISLQAFGRMVARREYRTTRAAVIAIQTTWRGYTARKATARQHAAIITLQAAARGMIARHLASTLRETAAKRRAEHVARFARLTSLHMSALRIQRAFRAFALHKSMLERVDKVLTLQTWFRACLTRKAFLAKRAAALSIQRAVREWLSRRAVAAARIQALSRGRAVRVRLAAQNAAATRIQALARGVLVRRQTDDRLANLRSRLREINASVTEDMKLGNRTQAALAILLTSKHLTHIHKACSNLEVSTRLSFVCCDSLAGNDAVPIIFTLIKSCNRSKPHVELLKIALNILRNLARWRTVDLVLSTPGSVDIIIELMQMYRDKVDIFLRCLSLMRLLAAKRRRAAIIVAVPLAVRRLTSIQSILNRKATMERKLAAKRRRAGTDKPSPVIQSAEQLKSLLSTLGAAAASSAAAPSK</sequence>
<dbReference type="STRING" id="461836.A0A0L0DQD4"/>
<evidence type="ECO:0000256" key="8">
    <source>
        <dbReference type="ARBA" id="ARBA00022860"/>
    </source>
</evidence>
<dbReference type="SUPFAM" id="SSF52540">
    <property type="entry name" value="P-loop containing nucleoside triphosphate hydrolases"/>
    <property type="match status" value="4"/>
</dbReference>
<organism evidence="14 15">
    <name type="scientific">Thecamonas trahens ATCC 50062</name>
    <dbReference type="NCBI Taxonomy" id="461836"/>
    <lineage>
        <taxon>Eukaryota</taxon>
        <taxon>Apusozoa</taxon>
        <taxon>Apusomonadida</taxon>
        <taxon>Apusomonadidae</taxon>
        <taxon>Thecamonas</taxon>
    </lineage>
</organism>
<feature type="compositionally biased region" description="Basic residues" evidence="12">
    <location>
        <begin position="181"/>
        <end position="196"/>
    </location>
</feature>
<evidence type="ECO:0000256" key="9">
    <source>
        <dbReference type="ARBA" id="ARBA00023054"/>
    </source>
</evidence>
<dbReference type="CDD" id="cd23767">
    <property type="entry name" value="IQCD"/>
    <property type="match status" value="2"/>
</dbReference>
<dbReference type="Proteomes" id="UP000054408">
    <property type="component" value="Unassembled WGS sequence"/>
</dbReference>
<reference evidence="14 15" key="1">
    <citation type="submission" date="2010-05" db="EMBL/GenBank/DDBJ databases">
        <title>The Genome Sequence of Thecamonas trahens ATCC 50062.</title>
        <authorList>
            <consortium name="The Broad Institute Genome Sequencing Platform"/>
            <person name="Russ C."/>
            <person name="Cuomo C."/>
            <person name="Shea T."/>
            <person name="Young S.K."/>
            <person name="Zeng Q."/>
            <person name="Koehrsen M."/>
            <person name="Haas B."/>
            <person name="Borodovsky M."/>
            <person name="Guigo R."/>
            <person name="Alvarado L."/>
            <person name="Berlin A."/>
            <person name="Bochicchio J."/>
            <person name="Borenstein D."/>
            <person name="Chapman S."/>
            <person name="Chen Z."/>
            <person name="Freedman E."/>
            <person name="Gellesch M."/>
            <person name="Goldberg J."/>
            <person name="Griggs A."/>
            <person name="Gujja S."/>
            <person name="Heilman E."/>
            <person name="Heiman D."/>
            <person name="Hepburn T."/>
            <person name="Howarth C."/>
            <person name="Jen D."/>
            <person name="Larson L."/>
            <person name="Mehta T."/>
            <person name="Park D."/>
            <person name="Pearson M."/>
            <person name="Roberts A."/>
            <person name="Saif S."/>
            <person name="Shenoy N."/>
            <person name="Sisk P."/>
            <person name="Stolte C."/>
            <person name="Sykes S."/>
            <person name="Thomson T."/>
            <person name="Walk T."/>
            <person name="White J."/>
            <person name="Yandava C."/>
            <person name="Burger G."/>
            <person name="Gray M.W."/>
            <person name="Holland P.W.H."/>
            <person name="King N."/>
            <person name="Lang F.B.F."/>
            <person name="Roger A.J."/>
            <person name="Ruiz-Trillo I."/>
            <person name="Lander E."/>
            <person name="Nusbaum C."/>
        </authorList>
    </citation>
    <scope>NUCLEOTIDE SEQUENCE [LARGE SCALE GENOMIC DNA]</scope>
    <source>
        <strain evidence="14 15">ATCC 50062</strain>
    </source>
</reference>
<evidence type="ECO:0000256" key="10">
    <source>
        <dbReference type="ARBA" id="ARBA00023242"/>
    </source>
</evidence>
<dbReference type="CDD" id="cd21223">
    <property type="entry name" value="CH_ASPM_rpt1"/>
    <property type="match status" value="1"/>
</dbReference>
<dbReference type="OMA" id="VCYLQSR"/>
<dbReference type="PANTHER" id="PTHR22706:SF1">
    <property type="entry name" value="ASSEMBLY FACTOR FOR SPINDLE MICROTUBULES"/>
    <property type="match status" value="1"/>
</dbReference>
<keyword evidence="10" id="KW-0539">Nucleus</keyword>
<keyword evidence="8" id="KW-0112">Calmodulin-binding</keyword>
<dbReference type="InterPro" id="IPR036872">
    <property type="entry name" value="CH_dom_sf"/>
</dbReference>
<name>A0A0L0DQD4_THETB</name>
<keyword evidence="7" id="KW-0498">Mitosis</keyword>
<evidence type="ECO:0000313" key="14">
    <source>
        <dbReference type="EMBL" id="KNC53613.1"/>
    </source>
</evidence>
<dbReference type="GO" id="GO:0000278">
    <property type="term" value="P:mitotic cell cycle"/>
    <property type="evidence" value="ECO:0007669"/>
    <property type="project" value="TreeGrafter"/>
</dbReference>
<dbReference type="PROSITE" id="PS50096">
    <property type="entry name" value="IQ"/>
    <property type="match status" value="23"/>
</dbReference>
<dbReference type="RefSeq" id="XP_013761930.1">
    <property type="nucleotide sequence ID" value="XM_013906476.1"/>
</dbReference>
<dbReference type="GO" id="GO:0051295">
    <property type="term" value="P:establishment of meiotic spindle localization"/>
    <property type="evidence" value="ECO:0007669"/>
    <property type="project" value="TreeGrafter"/>
</dbReference>
<dbReference type="Pfam" id="PF00307">
    <property type="entry name" value="CH"/>
    <property type="match status" value="2"/>
</dbReference>
<dbReference type="GO" id="GO:0005516">
    <property type="term" value="F:calmodulin binding"/>
    <property type="evidence" value="ECO:0007669"/>
    <property type="project" value="UniProtKB-KW"/>
</dbReference>
<dbReference type="InterPro" id="IPR000048">
    <property type="entry name" value="IQ_motif_EF-hand-BS"/>
</dbReference>
<feature type="region of interest" description="Disordered" evidence="12">
    <location>
        <begin position="179"/>
        <end position="223"/>
    </location>
</feature>
<evidence type="ECO:0000256" key="4">
    <source>
        <dbReference type="ARBA" id="ARBA00022553"/>
    </source>
</evidence>
<evidence type="ECO:0000256" key="1">
    <source>
        <dbReference type="ARBA" id="ARBA00004123"/>
    </source>
</evidence>
<keyword evidence="4" id="KW-0597">Phosphoprotein</keyword>
<dbReference type="InterPro" id="IPR001715">
    <property type="entry name" value="CH_dom"/>
</dbReference>
<dbReference type="GO" id="GO:0000922">
    <property type="term" value="C:spindle pole"/>
    <property type="evidence" value="ECO:0007669"/>
    <property type="project" value="TreeGrafter"/>
</dbReference>
<dbReference type="OrthoDB" id="2148418at2759"/>
<dbReference type="InterPro" id="IPR013783">
    <property type="entry name" value="Ig-like_fold"/>
</dbReference>
<protein>
    <recommendedName>
        <fullName evidence="13">Calponin-homology (CH) domain-containing protein</fullName>
    </recommendedName>
</protein>
<dbReference type="EMBL" id="GL349437">
    <property type="protein sequence ID" value="KNC53613.1"/>
    <property type="molecule type" value="Genomic_DNA"/>
</dbReference>
<dbReference type="SMART" id="SM00033">
    <property type="entry name" value="CH"/>
    <property type="match status" value="2"/>
</dbReference>
<dbReference type="Gene3D" id="1.20.5.190">
    <property type="match status" value="13"/>
</dbReference>
<comment type="subcellular location">
    <subcellularLocation>
        <location evidence="2">Cytoplasm</location>
    </subcellularLocation>
    <subcellularLocation>
        <location evidence="1">Nucleus</location>
    </subcellularLocation>
</comment>
<dbReference type="SUPFAM" id="SSF47576">
    <property type="entry name" value="Calponin-homology domain, CH-domain"/>
    <property type="match status" value="1"/>
</dbReference>
<dbReference type="eggNOG" id="KOG0165">
    <property type="taxonomic scope" value="Eukaryota"/>
</dbReference>
<keyword evidence="11" id="KW-0131">Cell cycle</keyword>
<dbReference type="Pfam" id="PF00612">
    <property type="entry name" value="IQ"/>
    <property type="match status" value="17"/>
</dbReference>
<evidence type="ECO:0000256" key="2">
    <source>
        <dbReference type="ARBA" id="ARBA00004496"/>
    </source>
</evidence>
<dbReference type="Gene3D" id="1.10.418.10">
    <property type="entry name" value="Calponin-like domain"/>
    <property type="match status" value="2"/>
</dbReference>
<dbReference type="eggNOG" id="KOG0160">
    <property type="taxonomic scope" value="Eukaryota"/>
</dbReference>
<evidence type="ECO:0000313" key="15">
    <source>
        <dbReference type="Proteomes" id="UP000054408"/>
    </source>
</evidence>
<dbReference type="InterPro" id="IPR031549">
    <property type="entry name" value="ASH"/>
</dbReference>
<evidence type="ECO:0000256" key="7">
    <source>
        <dbReference type="ARBA" id="ARBA00022776"/>
    </source>
</evidence>
<dbReference type="PROSITE" id="PS50021">
    <property type="entry name" value="CH"/>
    <property type="match status" value="2"/>
</dbReference>
<dbReference type="GO" id="GO:0005634">
    <property type="term" value="C:nucleus"/>
    <property type="evidence" value="ECO:0007669"/>
    <property type="project" value="UniProtKB-SubCell"/>
</dbReference>
<dbReference type="Gene3D" id="2.60.40.10">
    <property type="entry name" value="Immunoglobulins"/>
    <property type="match status" value="1"/>
</dbReference>
<evidence type="ECO:0000256" key="3">
    <source>
        <dbReference type="ARBA" id="ARBA00022490"/>
    </source>
</evidence>
<feature type="domain" description="Calponin-homology (CH)" evidence="13">
    <location>
        <begin position="548"/>
        <end position="684"/>
    </location>
</feature>
<keyword evidence="5" id="KW-0132">Cell division</keyword>
<keyword evidence="15" id="KW-1185">Reference proteome</keyword>
<feature type="domain" description="Calponin-homology (CH)" evidence="13">
    <location>
        <begin position="724"/>
        <end position="871"/>
    </location>
</feature>
<keyword evidence="3" id="KW-0963">Cytoplasm</keyword>
<gene>
    <name evidence="14" type="ORF">AMSG_01323</name>
</gene>
<evidence type="ECO:0000256" key="6">
    <source>
        <dbReference type="ARBA" id="ARBA00022737"/>
    </source>
</evidence>
<dbReference type="GO" id="GO:0051301">
    <property type="term" value="P:cell division"/>
    <property type="evidence" value="ECO:0007669"/>
    <property type="project" value="UniProtKB-KW"/>
</dbReference>
<dbReference type="InterPro" id="IPR051185">
    <property type="entry name" value="ASPM"/>
</dbReference>
<keyword evidence="9" id="KW-0175">Coiled coil</keyword>
<dbReference type="SMART" id="SM00015">
    <property type="entry name" value="IQ"/>
    <property type="match status" value="28"/>
</dbReference>
<dbReference type="GO" id="GO:0007051">
    <property type="term" value="P:spindle organization"/>
    <property type="evidence" value="ECO:0007669"/>
    <property type="project" value="TreeGrafter"/>
</dbReference>
<dbReference type="PANTHER" id="PTHR22706">
    <property type="entry name" value="ASSEMBLY FACTOR FOR SPINDLE MICROTUBULES"/>
    <property type="match status" value="1"/>
</dbReference>
<dbReference type="Pfam" id="PF15780">
    <property type="entry name" value="ASH"/>
    <property type="match status" value="1"/>
</dbReference>
<evidence type="ECO:0000256" key="11">
    <source>
        <dbReference type="ARBA" id="ARBA00023306"/>
    </source>
</evidence>
<dbReference type="CDD" id="cd21224">
    <property type="entry name" value="CH_ASPM_rpt2"/>
    <property type="match status" value="1"/>
</dbReference>
<proteinExistence type="predicted"/>
<evidence type="ECO:0000256" key="12">
    <source>
        <dbReference type="SAM" id="MobiDB-lite"/>
    </source>
</evidence>
<dbReference type="GO" id="GO:0005737">
    <property type="term" value="C:cytoplasm"/>
    <property type="evidence" value="ECO:0007669"/>
    <property type="project" value="UniProtKB-SubCell"/>
</dbReference>
<accession>A0A0L0DQD4</accession>
<evidence type="ECO:0000259" key="13">
    <source>
        <dbReference type="PROSITE" id="PS50021"/>
    </source>
</evidence>